<evidence type="ECO:0000313" key="2">
    <source>
        <dbReference type="Proteomes" id="UP000232003"/>
    </source>
</evidence>
<organism evidence="1 2">
    <name type="scientific">Nostoc flagelliforme CCNUN1</name>
    <dbReference type="NCBI Taxonomy" id="2038116"/>
    <lineage>
        <taxon>Bacteria</taxon>
        <taxon>Bacillati</taxon>
        <taxon>Cyanobacteriota</taxon>
        <taxon>Cyanophyceae</taxon>
        <taxon>Nostocales</taxon>
        <taxon>Nostocaceae</taxon>
        <taxon>Nostoc</taxon>
    </lineage>
</organism>
<gene>
    <name evidence="1" type="ORF">COO91_02390</name>
</gene>
<dbReference type="AlphaFoldDB" id="A0A2K8SM39"/>
<dbReference type="KEGG" id="nfl:COO91_02390"/>
<proteinExistence type="predicted"/>
<reference evidence="1 2" key="1">
    <citation type="submission" date="2017-11" db="EMBL/GenBank/DDBJ databases">
        <title>Complete genome of a free-living desiccation-tolerant cyanobacterium and its photosynthetic adaptation to extreme terrestrial habitat.</title>
        <authorList>
            <person name="Shang J."/>
        </authorList>
    </citation>
    <scope>NUCLEOTIDE SEQUENCE [LARGE SCALE GENOMIC DNA]</scope>
    <source>
        <strain evidence="1 2">CCNUN1</strain>
    </source>
</reference>
<name>A0A2K8SM39_9NOSO</name>
<evidence type="ECO:0000313" key="1">
    <source>
        <dbReference type="EMBL" id="AUB36478.1"/>
    </source>
</evidence>
<keyword evidence="2" id="KW-1185">Reference proteome</keyword>
<accession>A0A2K8SM39</accession>
<dbReference type="Proteomes" id="UP000232003">
    <property type="component" value="Chromosome"/>
</dbReference>
<dbReference type="EMBL" id="CP024785">
    <property type="protein sequence ID" value="AUB36478.1"/>
    <property type="molecule type" value="Genomic_DNA"/>
</dbReference>
<protein>
    <submittedName>
        <fullName evidence="1">Uncharacterized protein</fullName>
    </submittedName>
</protein>
<sequence length="45" mass="4924">MYSILNKALVDAESAPFGYFIPGNPAGIMRNSLILPRQKQALSVM</sequence>